<feature type="transmembrane region" description="Helical" evidence="7">
    <location>
        <begin position="211"/>
        <end position="228"/>
    </location>
</feature>
<comment type="caution">
    <text evidence="9">The sequence shown here is derived from an EMBL/GenBank/DDBJ whole genome shotgun (WGS) entry which is preliminary data.</text>
</comment>
<feature type="transmembrane region" description="Helical" evidence="7">
    <location>
        <begin position="302"/>
        <end position="335"/>
    </location>
</feature>
<proteinExistence type="predicted"/>
<keyword evidence="6 7" id="KW-0472">Membrane</keyword>
<dbReference type="PANTHER" id="PTHR32468">
    <property type="entry name" value="CATION/H + ANTIPORTER"/>
    <property type="match status" value="1"/>
</dbReference>
<evidence type="ECO:0000256" key="5">
    <source>
        <dbReference type="ARBA" id="ARBA00023065"/>
    </source>
</evidence>
<feature type="transmembrane region" description="Helical" evidence="7">
    <location>
        <begin position="39"/>
        <end position="61"/>
    </location>
</feature>
<evidence type="ECO:0000256" key="1">
    <source>
        <dbReference type="ARBA" id="ARBA00004141"/>
    </source>
</evidence>
<keyword evidence="4 7" id="KW-1133">Transmembrane helix</keyword>
<feature type="transmembrane region" description="Helical" evidence="7">
    <location>
        <begin position="105"/>
        <end position="129"/>
    </location>
</feature>
<feature type="transmembrane region" description="Helical" evidence="7">
    <location>
        <begin position="141"/>
        <end position="165"/>
    </location>
</feature>
<feature type="transmembrane region" description="Helical" evidence="7">
    <location>
        <begin position="6"/>
        <end position="27"/>
    </location>
</feature>
<evidence type="ECO:0000313" key="9">
    <source>
        <dbReference type="EMBL" id="RGD58527.1"/>
    </source>
</evidence>
<sequence>MDVLQLLTRVVHAAAVLGVVLLIAVAGRRVARRLRQPEVIGEITGGLLAGPAVIALAGRPAFDAVLPGPVFDLVKTVAEAALVLFLVGLAHKLRRGRDRLPRRATTWITVGALVPPLATGGLLVGLIALTGDRAARGGAPLPAFLLMVAVTMAITAVPVMARILADRGMSDGVPGRLSLASAVVIDACGWLLLSLAISLGAGDPARSLHSLRALAVGVVCALAIRYALGTRTASRLCGRSPRAMAVLVAAAALAVAFAMKHLGMTSILGAALAGLAVPHDDGGPWTRVVSTVSRSGQFLTPAFFVVTGVTVLTGAFSATSGVLIAGTVLLGFLGKGLGGYLGARVGGQPPRTARRIGALMNTRGLTELIVLQAGFASGVLPAPLVLALVVMALVTTAATGPLLELFDRMEGRPAAEGISATAMAPVESVETESGAR</sequence>
<feature type="domain" description="Cation/H+ exchanger transmembrane" evidence="8">
    <location>
        <begin position="21"/>
        <end position="403"/>
    </location>
</feature>
<feature type="transmembrane region" description="Helical" evidence="7">
    <location>
        <begin position="73"/>
        <end position="93"/>
    </location>
</feature>
<name>A0A372ZTF8_9ACTN</name>
<dbReference type="Pfam" id="PF00999">
    <property type="entry name" value="Na_H_Exchanger"/>
    <property type="match status" value="1"/>
</dbReference>
<keyword evidence="2" id="KW-0813">Transport</keyword>
<evidence type="ECO:0000256" key="7">
    <source>
        <dbReference type="SAM" id="Phobius"/>
    </source>
</evidence>
<keyword evidence="10" id="KW-1185">Reference proteome</keyword>
<dbReference type="InterPro" id="IPR050794">
    <property type="entry name" value="CPA2_transporter"/>
</dbReference>
<gene>
    <name evidence="9" type="ORF">DR950_12685</name>
</gene>
<dbReference type="AlphaFoldDB" id="A0A372ZTF8"/>
<dbReference type="PANTHER" id="PTHR32468:SF0">
    <property type="entry name" value="K(+)_H(+) ANTIPORTER 1"/>
    <property type="match status" value="1"/>
</dbReference>
<dbReference type="Gene3D" id="1.20.1530.20">
    <property type="match status" value="1"/>
</dbReference>
<feature type="transmembrane region" description="Helical" evidence="7">
    <location>
        <begin position="177"/>
        <end position="199"/>
    </location>
</feature>
<organism evidence="9 10">
    <name type="scientific">Kitasatospora xanthocidica</name>
    <dbReference type="NCBI Taxonomy" id="83382"/>
    <lineage>
        <taxon>Bacteria</taxon>
        <taxon>Bacillati</taxon>
        <taxon>Actinomycetota</taxon>
        <taxon>Actinomycetes</taxon>
        <taxon>Kitasatosporales</taxon>
        <taxon>Streptomycetaceae</taxon>
        <taxon>Kitasatospora</taxon>
    </lineage>
</organism>
<evidence type="ECO:0000256" key="6">
    <source>
        <dbReference type="ARBA" id="ARBA00023136"/>
    </source>
</evidence>
<keyword evidence="3 7" id="KW-0812">Transmembrane</keyword>
<dbReference type="Proteomes" id="UP000263377">
    <property type="component" value="Unassembled WGS sequence"/>
</dbReference>
<feature type="transmembrane region" description="Helical" evidence="7">
    <location>
        <begin position="240"/>
        <end position="259"/>
    </location>
</feature>
<evidence type="ECO:0000259" key="8">
    <source>
        <dbReference type="Pfam" id="PF00999"/>
    </source>
</evidence>
<evidence type="ECO:0000313" key="10">
    <source>
        <dbReference type="Proteomes" id="UP000263377"/>
    </source>
</evidence>
<keyword evidence="5" id="KW-0406">Ion transport</keyword>
<reference evidence="9 10" key="1">
    <citation type="submission" date="2018-08" db="EMBL/GenBank/DDBJ databases">
        <title>Diversity &amp; Physiological Properties of Lignin-Decomposing Actinobacteria from Soil.</title>
        <authorList>
            <person name="Roh S.G."/>
            <person name="Kim S.B."/>
        </authorList>
    </citation>
    <scope>NUCLEOTIDE SEQUENCE [LARGE SCALE GENOMIC DNA]</scope>
    <source>
        <strain evidence="9 10">MMS17-GH009</strain>
    </source>
</reference>
<comment type="subcellular location">
    <subcellularLocation>
        <location evidence="1">Membrane</location>
        <topology evidence="1">Multi-pass membrane protein</topology>
    </subcellularLocation>
</comment>
<dbReference type="GO" id="GO:0016020">
    <property type="term" value="C:membrane"/>
    <property type="evidence" value="ECO:0007669"/>
    <property type="project" value="UniProtKB-SubCell"/>
</dbReference>
<dbReference type="EMBL" id="QVIG01000001">
    <property type="protein sequence ID" value="RGD58527.1"/>
    <property type="molecule type" value="Genomic_DNA"/>
</dbReference>
<accession>A0A372ZTF8</accession>
<dbReference type="GO" id="GO:1902600">
    <property type="term" value="P:proton transmembrane transport"/>
    <property type="evidence" value="ECO:0007669"/>
    <property type="project" value="InterPro"/>
</dbReference>
<evidence type="ECO:0000256" key="4">
    <source>
        <dbReference type="ARBA" id="ARBA00022989"/>
    </source>
</evidence>
<protein>
    <submittedName>
        <fullName evidence="9">Sodium:proton exchanger</fullName>
    </submittedName>
</protein>
<evidence type="ECO:0000256" key="3">
    <source>
        <dbReference type="ARBA" id="ARBA00022692"/>
    </source>
</evidence>
<dbReference type="InterPro" id="IPR006153">
    <property type="entry name" value="Cation/H_exchanger_TM"/>
</dbReference>
<dbReference type="RefSeq" id="WP_117487101.1">
    <property type="nucleotide sequence ID" value="NZ_QVIG01000001.1"/>
</dbReference>
<dbReference type="GO" id="GO:0015297">
    <property type="term" value="F:antiporter activity"/>
    <property type="evidence" value="ECO:0007669"/>
    <property type="project" value="InterPro"/>
</dbReference>
<dbReference type="InterPro" id="IPR038770">
    <property type="entry name" value="Na+/solute_symporter_sf"/>
</dbReference>
<evidence type="ECO:0000256" key="2">
    <source>
        <dbReference type="ARBA" id="ARBA00022448"/>
    </source>
</evidence>